<accession>A0A0A9C2Y2</accession>
<evidence type="ECO:0000313" key="1">
    <source>
        <dbReference type="EMBL" id="JAD70599.1"/>
    </source>
</evidence>
<name>A0A0A9C2Y2_ARUDO</name>
<dbReference type="AlphaFoldDB" id="A0A0A9C2Y2"/>
<protein>
    <submittedName>
        <fullName evidence="1">Uncharacterized protein</fullName>
    </submittedName>
</protein>
<organism evidence="1">
    <name type="scientific">Arundo donax</name>
    <name type="common">Giant reed</name>
    <name type="synonym">Donax arundinaceus</name>
    <dbReference type="NCBI Taxonomy" id="35708"/>
    <lineage>
        <taxon>Eukaryota</taxon>
        <taxon>Viridiplantae</taxon>
        <taxon>Streptophyta</taxon>
        <taxon>Embryophyta</taxon>
        <taxon>Tracheophyta</taxon>
        <taxon>Spermatophyta</taxon>
        <taxon>Magnoliopsida</taxon>
        <taxon>Liliopsida</taxon>
        <taxon>Poales</taxon>
        <taxon>Poaceae</taxon>
        <taxon>PACMAD clade</taxon>
        <taxon>Arundinoideae</taxon>
        <taxon>Arundineae</taxon>
        <taxon>Arundo</taxon>
    </lineage>
</organism>
<sequence length="40" mass="4677">MHIFRVQTSTSTHKMLLKRALAHLCLSQQFSMDSTETRNK</sequence>
<reference evidence="1" key="1">
    <citation type="submission" date="2014-09" db="EMBL/GenBank/DDBJ databases">
        <authorList>
            <person name="Magalhaes I.L.F."/>
            <person name="Oliveira U."/>
            <person name="Santos F.R."/>
            <person name="Vidigal T.H.D.A."/>
            <person name="Brescovit A.D."/>
            <person name="Santos A.J."/>
        </authorList>
    </citation>
    <scope>NUCLEOTIDE SEQUENCE</scope>
    <source>
        <tissue evidence="1">Shoot tissue taken approximately 20 cm above the soil surface</tissue>
    </source>
</reference>
<reference evidence="1" key="2">
    <citation type="journal article" date="2015" name="Data Brief">
        <title>Shoot transcriptome of the giant reed, Arundo donax.</title>
        <authorList>
            <person name="Barrero R.A."/>
            <person name="Guerrero F.D."/>
            <person name="Moolhuijzen P."/>
            <person name="Goolsby J.A."/>
            <person name="Tidwell J."/>
            <person name="Bellgard S.E."/>
            <person name="Bellgard M.I."/>
        </authorList>
    </citation>
    <scope>NUCLEOTIDE SEQUENCE</scope>
    <source>
        <tissue evidence="1">Shoot tissue taken approximately 20 cm above the soil surface</tissue>
    </source>
</reference>
<dbReference type="EMBL" id="GBRH01227296">
    <property type="protein sequence ID" value="JAD70599.1"/>
    <property type="molecule type" value="Transcribed_RNA"/>
</dbReference>
<proteinExistence type="predicted"/>